<comment type="caution">
    <text evidence="1">The sequence shown here is derived from an EMBL/GenBank/DDBJ whole genome shotgun (WGS) entry which is preliminary data.</text>
</comment>
<dbReference type="Proteomes" id="UP000025748">
    <property type="component" value="Unassembled WGS sequence"/>
</dbReference>
<evidence type="ECO:0000313" key="2">
    <source>
        <dbReference type="Proteomes" id="UP000025748"/>
    </source>
</evidence>
<sequence>MFIGHEENRGKCNNCGFGGVERDFRRSGEQTQSGADPARIRCFPTPFFPIGGSGRHPRRTEEAFVV</sequence>
<organism evidence="1 2">
    <name type="scientific">Bordetella hinzii OH87 BAL007II</name>
    <dbReference type="NCBI Taxonomy" id="1331262"/>
    <lineage>
        <taxon>Bacteria</taxon>
        <taxon>Pseudomonadati</taxon>
        <taxon>Pseudomonadota</taxon>
        <taxon>Betaproteobacteria</taxon>
        <taxon>Burkholderiales</taxon>
        <taxon>Alcaligenaceae</taxon>
        <taxon>Bordetella</taxon>
    </lineage>
</organism>
<protein>
    <submittedName>
        <fullName evidence="1">Uncharacterized protein</fullName>
    </submittedName>
</protein>
<keyword evidence="2" id="KW-1185">Reference proteome</keyword>
<evidence type="ECO:0000313" key="1">
    <source>
        <dbReference type="EMBL" id="KCB22256.1"/>
    </source>
</evidence>
<name>A0ABR4QX82_9BORD</name>
<proteinExistence type="predicted"/>
<accession>A0ABR4QX82</accession>
<reference evidence="1 2" key="1">
    <citation type="submission" date="2014-03" db="EMBL/GenBank/DDBJ databases">
        <title>Genome sequence of Bordetella hinzii.</title>
        <authorList>
            <person name="Register K."/>
            <person name="Harvill E."/>
            <person name="Goodfield L.L."/>
            <person name="Ivanov Y.V."/>
            <person name="Meyer J.A."/>
            <person name="Muse S.J."/>
            <person name="Jacobs N."/>
            <person name="Bendor L."/>
            <person name="Smallridge W.E."/>
            <person name="Brinkac L.M."/>
            <person name="Sanka R."/>
            <person name="Kim M."/>
            <person name="Losada L."/>
        </authorList>
    </citation>
    <scope>NUCLEOTIDE SEQUENCE [LARGE SCALE GENOMIC DNA]</scope>
    <source>
        <strain evidence="1 2">OH87 BAL007II</strain>
    </source>
</reference>
<gene>
    <name evidence="1" type="ORF">L544_3836</name>
</gene>
<dbReference type="EMBL" id="JHEM01000024">
    <property type="protein sequence ID" value="KCB22256.1"/>
    <property type="molecule type" value="Genomic_DNA"/>
</dbReference>